<dbReference type="Proteomes" id="UP000050794">
    <property type="component" value="Unassembled WGS sequence"/>
</dbReference>
<reference evidence="3" key="1">
    <citation type="submission" date="2016-06" db="UniProtKB">
        <authorList>
            <consortium name="WormBaseParasite"/>
        </authorList>
    </citation>
    <scope>IDENTIFICATION</scope>
</reference>
<organism evidence="2 3">
    <name type="scientific">Toxocara canis</name>
    <name type="common">Canine roundworm</name>
    <dbReference type="NCBI Taxonomy" id="6265"/>
    <lineage>
        <taxon>Eukaryota</taxon>
        <taxon>Metazoa</taxon>
        <taxon>Ecdysozoa</taxon>
        <taxon>Nematoda</taxon>
        <taxon>Chromadorea</taxon>
        <taxon>Rhabditida</taxon>
        <taxon>Spirurina</taxon>
        <taxon>Ascaridomorpha</taxon>
        <taxon>Ascaridoidea</taxon>
        <taxon>Toxocaridae</taxon>
        <taxon>Toxocara</taxon>
    </lineage>
</organism>
<evidence type="ECO:0000313" key="1">
    <source>
        <dbReference type="EMBL" id="VDM28363.1"/>
    </source>
</evidence>
<keyword evidence="2" id="KW-1185">Reference proteome</keyword>
<accession>A0A183U2C6</accession>
<protein>
    <submittedName>
        <fullName evidence="3">Secreted protein</fullName>
    </submittedName>
</protein>
<dbReference type="WBParaSite" id="TCNE_0000264601-mRNA-1">
    <property type="protein sequence ID" value="TCNE_0000264601-mRNA-1"/>
    <property type="gene ID" value="TCNE_0000264601"/>
</dbReference>
<sequence>MIKYTCSSPVARLRPSFAVSAFALEATPLLGNSPPPLLVCANSARSGPESRCSPFGVKPPACGPRINNH</sequence>
<name>A0A183U2C6_TOXCA</name>
<reference evidence="1 2" key="2">
    <citation type="submission" date="2018-11" db="EMBL/GenBank/DDBJ databases">
        <authorList>
            <consortium name="Pathogen Informatics"/>
        </authorList>
    </citation>
    <scope>NUCLEOTIDE SEQUENCE [LARGE SCALE GENOMIC DNA]</scope>
</reference>
<evidence type="ECO:0000313" key="2">
    <source>
        <dbReference type="Proteomes" id="UP000050794"/>
    </source>
</evidence>
<gene>
    <name evidence="1" type="ORF">TCNE_LOCUS2646</name>
</gene>
<dbReference type="EMBL" id="UYWY01002799">
    <property type="protein sequence ID" value="VDM28363.1"/>
    <property type="molecule type" value="Genomic_DNA"/>
</dbReference>
<dbReference type="AlphaFoldDB" id="A0A183U2C6"/>
<evidence type="ECO:0000313" key="3">
    <source>
        <dbReference type="WBParaSite" id="TCNE_0000264601-mRNA-1"/>
    </source>
</evidence>
<proteinExistence type="predicted"/>